<name>A0A5Q2QBE1_9GAMM</name>
<accession>A0A5Q2QBE1</accession>
<dbReference type="Proteomes" id="UP000388235">
    <property type="component" value="Chromosome"/>
</dbReference>
<dbReference type="PANTHER" id="PTHR10625">
    <property type="entry name" value="HISTONE DEACETYLASE HDAC1-RELATED"/>
    <property type="match status" value="1"/>
</dbReference>
<reference evidence="3 4" key="1">
    <citation type="submission" date="2019-11" db="EMBL/GenBank/DDBJ databases">
        <authorList>
            <person name="Khan S.A."/>
            <person name="Jeon C.O."/>
            <person name="Chun B.H."/>
        </authorList>
    </citation>
    <scope>NUCLEOTIDE SEQUENCE [LARGE SCALE GENOMIC DNA]</scope>
    <source>
        <strain evidence="3 4">IMCC 1097</strain>
    </source>
</reference>
<dbReference type="SUPFAM" id="SSF52768">
    <property type="entry name" value="Arginase/deacetylase"/>
    <property type="match status" value="1"/>
</dbReference>
<gene>
    <name evidence="3" type="ORF">GH975_03165</name>
</gene>
<dbReference type="PANTHER" id="PTHR10625:SF10">
    <property type="entry name" value="HISTONE DEACETYLASE HDAC1"/>
    <property type="match status" value="1"/>
</dbReference>
<keyword evidence="4" id="KW-1185">Reference proteome</keyword>
<dbReference type="RefSeq" id="WP_153713125.1">
    <property type="nucleotide sequence ID" value="NZ_CP045871.1"/>
</dbReference>
<dbReference type="AlphaFoldDB" id="A0A5Q2QBE1"/>
<dbReference type="InterPro" id="IPR023696">
    <property type="entry name" value="Ureohydrolase_dom_sf"/>
</dbReference>
<proteinExistence type="inferred from homology"/>
<evidence type="ECO:0000313" key="3">
    <source>
        <dbReference type="EMBL" id="QGG79621.1"/>
    </source>
</evidence>
<dbReference type="PRINTS" id="PR01270">
    <property type="entry name" value="HDASUPER"/>
</dbReference>
<dbReference type="Pfam" id="PF00850">
    <property type="entry name" value="Hist_deacetyl"/>
    <property type="match status" value="1"/>
</dbReference>
<dbReference type="GO" id="GO:0040029">
    <property type="term" value="P:epigenetic regulation of gene expression"/>
    <property type="evidence" value="ECO:0007669"/>
    <property type="project" value="TreeGrafter"/>
</dbReference>
<evidence type="ECO:0000256" key="1">
    <source>
        <dbReference type="ARBA" id="ARBA00005947"/>
    </source>
</evidence>
<dbReference type="InterPro" id="IPR000286">
    <property type="entry name" value="HDACs"/>
</dbReference>
<dbReference type="Gene3D" id="3.40.800.20">
    <property type="entry name" value="Histone deacetylase domain"/>
    <property type="match status" value="1"/>
</dbReference>
<organism evidence="3 4">
    <name type="scientific">Litorivicinus lipolyticus</name>
    <dbReference type="NCBI Taxonomy" id="418701"/>
    <lineage>
        <taxon>Bacteria</taxon>
        <taxon>Pseudomonadati</taxon>
        <taxon>Pseudomonadota</taxon>
        <taxon>Gammaproteobacteria</taxon>
        <taxon>Oceanospirillales</taxon>
        <taxon>Litorivicinaceae</taxon>
        <taxon>Litorivicinus</taxon>
    </lineage>
</organism>
<sequence>METLFVTHPACQQHDTGYGHPECAGRLQAIEEHLAVTQLMDYLSYRRASPASDRQLLRVHTAELLARVHAPMPPQGYHHLDPDTRVSAGSARAARLAAGAVVEAVDAVISGQAQTAFCAVRPPGHHANAGAASGFCLFNNIAVGAYQALTHPDINRVAIVDFDVHHGNGTENIVVDDPAILFCSTLQHPFYPNTPLRPVSDTMVSVPLKAGAGGDAFRAAVREHWLPALNAFAPDLVMMSAGFDAHRDDDMGGLALVDADYAWVTLQMRDIADRYAGGRMVSSLEGGYEFKSLARSVEQHIRVLARLEGIV</sequence>
<feature type="domain" description="Histone deacetylase" evidence="2">
    <location>
        <begin position="20"/>
        <end position="304"/>
    </location>
</feature>
<protein>
    <submittedName>
        <fullName evidence="3">Histone deacetylase family protein</fullName>
    </submittedName>
</protein>
<dbReference type="GO" id="GO:0004407">
    <property type="term" value="F:histone deacetylase activity"/>
    <property type="evidence" value="ECO:0007669"/>
    <property type="project" value="TreeGrafter"/>
</dbReference>
<dbReference type="InterPro" id="IPR037138">
    <property type="entry name" value="His_deacetylse_dom_sf"/>
</dbReference>
<evidence type="ECO:0000313" key="4">
    <source>
        <dbReference type="Proteomes" id="UP000388235"/>
    </source>
</evidence>
<dbReference type="InterPro" id="IPR023801">
    <property type="entry name" value="His_deacetylse_dom"/>
</dbReference>
<evidence type="ECO:0000259" key="2">
    <source>
        <dbReference type="Pfam" id="PF00850"/>
    </source>
</evidence>
<dbReference type="KEGG" id="llp:GH975_03165"/>
<dbReference type="OrthoDB" id="9808367at2"/>
<dbReference type="EMBL" id="CP045871">
    <property type="protein sequence ID" value="QGG79621.1"/>
    <property type="molecule type" value="Genomic_DNA"/>
</dbReference>
<dbReference type="CDD" id="cd11599">
    <property type="entry name" value="HDAC_classII_2"/>
    <property type="match status" value="1"/>
</dbReference>
<comment type="similarity">
    <text evidence="1">Belongs to the histone deacetylase family.</text>
</comment>